<reference evidence="1 2" key="1">
    <citation type="submission" date="2020-08" db="EMBL/GenBank/DDBJ databases">
        <title>Genomic Encyclopedia of Type Strains, Phase IV (KMG-V): Genome sequencing to study the core and pangenomes of soil and plant-associated prokaryotes.</title>
        <authorList>
            <person name="Whitman W."/>
        </authorList>
    </citation>
    <scope>NUCLEOTIDE SEQUENCE [LARGE SCALE GENOMIC DNA]</scope>
    <source>
        <strain evidence="1 2">SEMIA 414</strain>
    </source>
</reference>
<dbReference type="RefSeq" id="WP_184498703.1">
    <property type="nucleotide sequence ID" value="NZ_JACIHI010000002.1"/>
</dbReference>
<evidence type="ECO:0000313" key="2">
    <source>
        <dbReference type="Proteomes" id="UP000533724"/>
    </source>
</evidence>
<protein>
    <submittedName>
        <fullName evidence="1">Uncharacterized protein</fullName>
    </submittedName>
</protein>
<proteinExistence type="predicted"/>
<dbReference type="EMBL" id="JACIHI010000002">
    <property type="protein sequence ID" value="MBB4438148.1"/>
    <property type="molecule type" value="Genomic_DNA"/>
</dbReference>
<name>A0A7W6UH70_9HYPH</name>
<dbReference type="InterPro" id="IPR019546">
    <property type="entry name" value="TAT_signal_bac_arc"/>
</dbReference>
<organism evidence="1 2">
    <name type="scientific">Rhizobium esperanzae</name>
    <dbReference type="NCBI Taxonomy" id="1967781"/>
    <lineage>
        <taxon>Bacteria</taxon>
        <taxon>Pseudomonadati</taxon>
        <taxon>Pseudomonadota</taxon>
        <taxon>Alphaproteobacteria</taxon>
        <taxon>Hyphomicrobiales</taxon>
        <taxon>Rhizobiaceae</taxon>
        <taxon>Rhizobium/Agrobacterium group</taxon>
        <taxon>Rhizobium</taxon>
    </lineage>
</organism>
<accession>A0A7W6UH70</accession>
<evidence type="ECO:0000313" key="1">
    <source>
        <dbReference type="EMBL" id="MBB4438148.1"/>
    </source>
</evidence>
<dbReference type="InterPro" id="IPR006311">
    <property type="entry name" value="TAT_signal"/>
</dbReference>
<dbReference type="NCBIfam" id="TIGR01409">
    <property type="entry name" value="TAT_signal_seq"/>
    <property type="match status" value="1"/>
</dbReference>
<comment type="caution">
    <text evidence="1">The sequence shown here is derived from an EMBL/GenBank/DDBJ whole genome shotgun (WGS) entry which is preliminary data.</text>
</comment>
<dbReference type="AlphaFoldDB" id="A0A7W6UH70"/>
<gene>
    <name evidence="1" type="ORF">GGE15_001397</name>
</gene>
<dbReference type="PROSITE" id="PS51318">
    <property type="entry name" value="TAT"/>
    <property type="match status" value="1"/>
</dbReference>
<dbReference type="Proteomes" id="UP000533724">
    <property type="component" value="Unassembled WGS sequence"/>
</dbReference>
<sequence length="872" mass="95263">MTYSRRSFIKGLGALGAAGFSGSFIKSVAAQSLASIRPSFSNAFRLASSPLIQSNALPGIRLRWNYPLFETDGTYARCMPDHVIVHRRSVPLAGQFVIPSTDVGTDQIAAYPDYGWNLMEIVQLSSSPHVFAFRQTHNGSLTTAQGLTFVYDGDEAMLKLFGAGGQCLLVSAIRAGQRFYFDSAEINRFELDAAGGRSALLEARCLDLKLGNEIRLDHPVAKLQIREPLASRLNLEEGALRLNGRAGQGGTDTTLPPGEAFLEPHEWDELVALASELASESCSGAPTLETVDDMRIASSDLFLTAVASRWEMAPRLGFGFRDGPDPSTSHYDEILDPFLDLGLRDEAVLYQLEAVWSSGGSLRSNVASSRLDRAFDISKPQTVNYVATVNGKSDSDFISSSLITINSPISKDAQTEEISSATTVKWAHVEKQRTSGIAVFETVTSGNNRVSTTVDWLQHRGVYSEGYTGSVYRPVNVGAGDNVEVKAWSFDGWDRISEDFIAVAPRVVLNYQPTAPELACATYLASLQEKDGKVLIERLVTSPDFRPSTLPAIPAEDGSISEFAEWQPDKMMKSLISQGYLFRLEVYEAKERPAERKATIKAFAIDRFGGFVQFVESINLTDFIGGFLVAQNGRYAIRTVVGDRLYIGRFQSDAAASLDEATCNITTGTLNVDETDEPLAGMCTLTQNYDAEEFWEPVGSVAEIGGNPIDYTFLRQPLTPRPVDEPDNVDYRVRLIGERNTERLVGRFSNVVSAQRMPSRPDAPRGVRVRQLGYDYYDRLLICCELSADDQPGLYALQFAAGVLSAEVFSTIASSGTVFGSQEVGATRTLYEALPIGRNFQTGRRFTIGISRVNKAGTFGPAAVVAVDVPVE</sequence>